<dbReference type="InterPro" id="IPR013154">
    <property type="entry name" value="ADH-like_N"/>
</dbReference>
<dbReference type="GO" id="GO:0016491">
    <property type="term" value="F:oxidoreductase activity"/>
    <property type="evidence" value="ECO:0007669"/>
    <property type="project" value="UniProtKB-KW"/>
</dbReference>
<evidence type="ECO:0000259" key="2">
    <source>
        <dbReference type="SMART" id="SM00829"/>
    </source>
</evidence>
<dbReference type="PANTHER" id="PTHR44054:SF1">
    <property type="entry name" value="SYNAPTIC VESICLE MEMBRANE PROTEIN VAT-1 HOMOLOG"/>
    <property type="match status" value="1"/>
</dbReference>
<dbReference type="Proteomes" id="UP001381693">
    <property type="component" value="Unassembled WGS sequence"/>
</dbReference>
<gene>
    <name evidence="3" type="ORF">SK128_013835</name>
</gene>
<feature type="domain" description="Enoyl reductase (ER)" evidence="2">
    <location>
        <begin position="11"/>
        <end position="338"/>
    </location>
</feature>
<comment type="caution">
    <text evidence="3">The sequence shown here is derived from an EMBL/GenBank/DDBJ whole genome shotgun (WGS) entry which is preliminary data.</text>
</comment>
<protein>
    <recommendedName>
        <fullName evidence="2">Enoyl reductase (ER) domain-containing protein</fullName>
    </recommendedName>
</protein>
<dbReference type="PANTHER" id="PTHR44054">
    <property type="entry name" value="SYNAPTIC VESICLE MEMBRANE PROTEIN VAT-1 HOMOLOG-LIKE"/>
    <property type="match status" value="1"/>
</dbReference>
<dbReference type="SUPFAM" id="SSF51735">
    <property type="entry name" value="NAD(P)-binding Rossmann-fold domains"/>
    <property type="match status" value="1"/>
</dbReference>
<dbReference type="Pfam" id="PF08240">
    <property type="entry name" value="ADH_N"/>
    <property type="match status" value="1"/>
</dbReference>
<accession>A0AAN8X8I6</accession>
<dbReference type="InterPro" id="IPR011032">
    <property type="entry name" value="GroES-like_sf"/>
</dbReference>
<evidence type="ECO:0000256" key="1">
    <source>
        <dbReference type="ARBA" id="ARBA00023002"/>
    </source>
</evidence>
<evidence type="ECO:0000313" key="3">
    <source>
        <dbReference type="EMBL" id="KAK7074864.1"/>
    </source>
</evidence>
<dbReference type="EMBL" id="JAXCGZ010011428">
    <property type="protein sequence ID" value="KAK7074864.1"/>
    <property type="molecule type" value="Genomic_DNA"/>
</dbReference>
<dbReference type="Pfam" id="PF13602">
    <property type="entry name" value="ADH_zinc_N_2"/>
    <property type="match status" value="1"/>
</dbReference>
<name>A0AAN8X8I6_HALRR</name>
<dbReference type="InterPro" id="IPR020843">
    <property type="entry name" value="ER"/>
</dbReference>
<dbReference type="SUPFAM" id="SSF50129">
    <property type="entry name" value="GroES-like"/>
    <property type="match status" value="1"/>
</dbReference>
<dbReference type="InterPro" id="IPR052100">
    <property type="entry name" value="SV-ATPase_mito-regulator"/>
</dbReference>
<dbReference type="SMART" id="SM00829">
    <property type="entry name" value="PKS_ER"/>
    <property type="match status" value="1"/>
</dbReference>
<reference evidence="3 4" key="1">
    <citation type="submission" date="2023-11" db="EMBL/GenBank/DDBJ databases">
        <title>Halocaridina rubra genome assembly.</title>
        <authorList>
            <person name="Smith C."/>
        </authorList>
    </citation>
    <scope>NUCLEOTIDE SEQUENCE [LARGE SCALE GENOMIC DNA]</scope>
    <source>
        <strain evidence="3">EP-1</strain>
        <tissue evidence="3">Whole</tissue>
    </source>
</reference>
<dbReference type="Gene3D" id="3.90.180.10">
    <property type="entry name" value="Medium-chain alcohol dehydrogenases, catalytic domain"/>
    <property type="match status" value="1"/>
</dbReference>
<organism evidence="3 4">
    <name type="scientific">Halocaridina rubra</name>
    <name type="common">Hawaiian red shrimp</name>
    <dbReference type="NCBI Taxonomy" id="373956"/>
    <lineage>
        <taxon>Eukaryota</taxon>
        <taxon>Metazoa</taxon>
        <taxon>Ecdysozoa</taxon>
        <taxon>Arthropoda</taxon>
        <taxon>Crustacea</taxon>
        <taxon>Multicrustacea</taxon>
        <taxon>Malacostraca</taxon>
        <taxon>Eumalacostraca</taxon>
        <taxon>Eucarida</taxon>
        <taxon>Decapoda</taxon>
        <taxon>Pleocyemata</taxon>
        <taxon>Caridea</taxon>
        <taxon>Atyoidea</taxon>
        <taxon>Atyidae</taxon>
        <taxon>Halocaridina</taxon>
    </lineage>
</organism>
<sequence length="340" mass="37118">MVRRIIVKAIGGYDQLQVVDGPDVPAPVLNQVTVEVKACGLNFFDTYVRQGISPYIQPPCVLGLECSGKVIAVGDGVTSFKIGDRVVVHTPNGGACAEQINVDETSILHIPDSMSYEIAASFTVNYLTAYFSLFHFGGIREGGAVLIHGAAGGVGWAATQLAKSIPDVTVFGTASSHKHEIIGQNGVDYPISHSQDYKSEVLKYRKKGVSVVLDSLSGPDFMTNQQLLEPLGKVVLIGARGMVGEEYRSLWRVLKTWWQTKTVSPHSLVMNNNGVAGFNLHELRSKDFDTFLCGWKEITCQVASDKLHPRVDSVWKFESIVEASKQISERKNIGKVIIKP</sequence>
<proteinExistence type="predicted"/>
<dbReference type="Gene3D" id="3.40.50.720">
    <property type="entry name" value="NAD(P)-binding Rossmann-like Domain"/>
    <property type="match status" value="1"/>
</dbReference>
<evidence type="ECO:0000313" key="4">
    <source>
        <dbReference type="Proteomes" id="UP001381693"/>
    </source>
</evidence>
<keyword evidence="4" id="KW-1185">Reference proteome</keyword>
<keyword evidence="1" id="KW-0560">Oxidoreductase</keyword>
<dbReference type="AlphaFoldDB" id="A0AAN8X8I6"/>
<dbReference type="InterPro" id="IPR036291">
    <property type="entry name" value="NAD(P)-bd_dom_sf"/>
</dbReference>